<protein>
    <recommendedName>
        <fullName evidence="9">Sec-independent protein translocase protein TatB</fullName>
    </recommendedName>
</protein>
<comment type="subunit">
    <text evidence="9">The Tat system comprises two distinct complexes: a TatABC complex, containing multiple copies of TatA, TatB and TatC subunits, and a separate TatA complex, containing only TatA subunits. Substrates initially bind to the TatABC complex, which probably triggers association of the separate TatA complex to form the active translocon.</text>
</comment>
<keyword evidence="8 9" id="KW-0472">Membrane</keyword>
<dbReference type="GO" id="GO:0008320">
    <property type="term" value="F:protein transmembrane transporter activity"/>
    <property type="evidence" value="ECO:0007669"/>
    <property type="project" value="UniProtKB-UniRule"/>
</dbReference>
<comment type="caution">
    <text evidence="12">The sequence shown here is derived from an EMBL/GenBank/DDBJ whole genome shotgun (WGS) entry which is preliminary data.</text>
</comment>
<dbReference type="HAMAP" id="MF_00237">
    <property type="entry name" value="TatB"/>
    <property type="match status" value="1"/>
</dbReference>
<gene>
    <name evidence="9 12" type="primary">tatB</name>
    <name evidence="12" type="ORF">GIS00_06955</name>
</gene>
<dbReference type="NCBIfam" id="TIGR01410">
    <property type="entry name" value="tatB"/>
    <property type="match status" value="1"/>
</dbReference>
<proteinExistence type="inferred from homology"/>
<evidence type="ECO:0000256" key="4">
    <source>
        <dbReference type="ARBA" id="ARBA00022692"/>
    </source>
</evidence>
<feature type="region of interest" description="Disordered" evidence="10">
    <location>
        <begin position="144"/>
        <end position="198"/>
    </location>
</feature>
<dbReference type="EMBL" id="WLYK01000001">
    <property type="protein sequence ID" value="MTD13680.1"/>
    <property type="molecule type" value="Genomic_DNA"/>
</dbReference>
<keyword evidence="2 9" id="KW-0813">Transport</keyword>
<organism evidence="12 13">
    <name type="scientific">Nakamurella alba</name>
    <dbReference type="NCBI Taxonomy" id="2665158"/>
    <lineage>
        <taxon>Bacteria</taxon>
        <taxon>Bacillati</taxon>
        <taxon>Actinomycetota</taxon>
        <taxon>Actinomycetes</taxon>
        <taxon>Nakamurellales</taxon>
        <taxon>Nakamurellaceae</taxon>
        <taxon>Nakamurella</taxon>
    </lineage>
</organism>
<dbReference type="InterPro" id="IPR003369">
    <property type="entry name" value="TatA/B/E"/>
</dbReference>
<evidence type="ECO:0000313" key="12">
    <source>
        <dbReference type="EMBL" id="MTD13680.1"/>
    </source>
</evidence>
<dbReference type="Gene3D" id="1.20.5.3310">
    <property type="match status" value="1"/>
</dbReference>
<evidence type="ECO:0000256" key="10">
    <source>
        <dbReference type="SAM" id="MobiDB-lite"/>
    </source>
</evidence>
<feature type="transmembrane region" description="Helical" evidence="11">
    <location>
        <begin position="16"/>
        <end position="35"/>
    </location>
</feature>
<keyword evidence="3 9" id="KW-1003">Cell membrane</keyword>
<keyword evidence="7 9" id="KW-0811">Translocation</keyword>
<evidence type="ECO:0000256" key="2">
    <source>
        <dbReference type="ARBA" id="ARBA00022448"/>
    </source>
</evidence>
<evidence type="ECO:0000256" key="1">
    <source>
        <dbReference type="ARBA" id="ARBA00004167"/>
    </source>
</evidence>
<dbReference type="Pfam" id="PF02416">
    <property type="entry name" value="TatA_B_E"/>
    <property type="match status" value="1"/>
</dbReference>
<evidence type="ECO:0000256" key="3">
    <source>
        <dbReference type="ARBA" id="ARBA00022475"/>
    </source>
</evidence>
<comment type="similarity">
    <text evidence="9">Belongs to the TatB family.</text>
</comment>
<dbReference type="AlphaFoldDB" id="A0A7K1FHX6"/>
<evidence type="ECO:0000313" key="13">
    <source>
        <dbReference type="Proteomes" id="UP000460221"/>
    </source>
</evidence>
<sequence length="198" mass="20947">MRPDPAERPRRRPCHVFGLSWGQILLIVLVGVFLLGPERIPTAVQWVTSSIKKVRTMAQGAQAQLRSEIGPELDELRRQIADLQSLKELQELRALRDLNPRNLLGKSILGDEFSGGVTGFLGLDKDKLTGSGVAPSLDADPVKDAAADASANGAAPQSVPATPPPVDFAKPAAEAAPQAPAPAPVVRTGPIPFDDDAT</sequence>
<accession>A0A7K1FHX6</accession>
<dbReference type="GO" id="GO:0033281">
    <property type="term" value="C:TAT protein transport complex"/>
    <property type="evidence" value="ECO:0007669"/>
    <property type="project" value="UniProtKB-UniRule"/>
</dbReference>
<comment type="subcellular location">
    <subcellularLocation>
        <location evidence="9">Cell membrane</location>
        <topology evidence="9">Single-pass membrane protein</topology>
    </subcellularLocation>
    <subcellularLocation>
        <location evidence="1">Membrane</location>
        <topology evidence="1">Single-pass membrane protein</topology>
    </subcellularLocation>
</comment>
<comment type="function">
    <text evidence="9">Part of the twin-arginine translocation (Tat) system that transports large folded proteins containing a characteristic twin-arginine motif in their signal peptide across membranes. Together with TatC, TatB is part of a receptor directly interacting with Tat signal peptides. TatB may form an oligomeric binding site that transiently accommodates folded Tat precursor proteins before their translocation.</text>
</comment>
<evidence type="ECO:0000256" key="5">
    <source>
        <dbReference type="ARBA" id="ARBA00022927"/>
    </source>
</evidence>
<dbReference type="Proteomes" id="UP000460221">
    <property type="component" value="Unassembled WGS sequence"/>
</dbReference>
<keyword evidence="6 9" id="KW-1133">Transmembrane helix</keyword>
<feature type="compositionally biased region" description="Low complexity" evidence="10">
    <location>
        <begin position="169"/>
        <end position="178"/>
    </location>
</feature>
<reference evidence="12 13" key="1">
    <citation type="submission" date="2019-11" db="EMBL/GenBank/DDBJ databases">
        <authorList>
            <person name="Jiang L.-Q."/>
        </authorList>
    </citation>
    <scope>NUCLEOTIDE SEQUENCE [LARGE SCALE GENOMIC DNA]</scope>
    <source>
        <strain evidence="12 13">YIM 132087</strain>
    </source>
</reference>
<dbReference type="GO" id="GO:0043953">
    <property type="term" value="P:protein transport by the Tat complex"/>
    <property type="evidence" value="ECO:0007669"/>
    <property type="project" value="UniProtKB-UniRule"/>
</dbReference>
<keyword evidence="4 9" id="KW-0812">Transmembrane</keyword>
<evidence type="ECO:0000256" key="7">
    <source>
        <dbReference type="ARBA" id="ARBA00023010"/>
    </source>
</evidence>
<dbReference type="PRINTS" id="PR01506">
    <property type="entry name" value="TATBPROTEIN"/>
</dbReference>
<name>A0A7K1FHX6_9ACTN</name>
<evidence type="ECO:0000256" key="6">
    <source>
        <dbReference type="ARBA" id="ARBA00022989"/>
    </source>
</evidence>
<evidence type="ECO:0000256" key="11">
    <source>
        <dbReference type="SAM" id="Phobius"/>
    </source>
</evidence>
<keyword evidence="5 9" id="KW-0653">Protein transport</keyword>
<evidence type="ECO:0000256" key="9">
    <source>
        <dbReference type="HAMAP-Rule" id="MF_00237"/>
    </source>
</evidence>
<dbReference type="InterPro" id="IPR018448">
    <property type="entry name" value="TatB"/>
</dbReference>
<evidence type="ECO:0000256" key="8">
    <source>
        <dbReference type="ARBA" id="ARBA00023136"/>
    </source>
</evidence>
<keyword evidence="13" id="KW-1185">Reference proteome</keyword>